<evidence type="ECO:0000313" key="2">
    <source>
        <dbReference type="EMBL" id="OUL64613.1"/>
    </source>
</evidence>
<evidence type="ECO:0000256" key="1">
    <source>
        <dbReference type="SAM" id="MobiDB-lite"/>
    </source>
</evidence>
<comment type="caution">
    <text evidence="2">The sequence shown here is derived from an EMBL/GenBank/DDBJ whole genome shotgun (WGS) entry which is preliminary data.</text>
</comment>
<accession>A0A252EEF8</accession>
<name>A0A252EEF8_9PROT</name>
<dbReference type="EMBL" id="JOOZ01000150">
    <property type="protein sequence ID" value="OUL64613.1"/>
    <property type="molecule type" value="Genomic_DNA"/>
</dbReference>
<protein>
    <submittedName>
        <fullName evidence="2">Uncharacterized protein</fullName>
    </submittedName>
</protein>
<proteinExistence type="predicted"/>
<gene>
    <name evidence="2" type="ORF">HK16_03480</name>
</gene>
<dbReference type="RefSeq" id="WP_086898773.1">
    <property type="nucleotide sequence ID" value="NZ_JOOZ01000150.1"/>
</dbReference>
<dbReference type="Proteomes" id="UP000195072">
    <property type="component" value="Unassembled WGS sequence"/>
</dbReference>
<reference evidence="2 3" key="1">
    <citation type="submission" date="2014-06" db="EMBL/GenBank/DDBJ databases">
        <authorList>
            <person name="Ju J."/>
            <person name="Zhang J."/>
        </authorList>
    </citation>
    <scope>NUCLEOTIDE SEQUENCE [LARGE SCALE GENOMIC DNA]</scope>
    <source>
        <strain evidence="2">DmL_050</strain>
    </source>
</reference>
<feature type="region of interest" description="Disordered" evidence="1">
    <location>
        <begin position="1"/>
        <end position="21"/>
    </location>
</feature>
<organism evidence="2 3">
    <name type="scientific">Acetobacter senegalensis</name>
    <dbReference type="NCBI Taxonomy" id="446692"/>
    <lineage>
        <taxon>Bacteria</taxon>
        <taxon>Pseudomonadati</taxon>
        <taxon>Pseudomonadota</taxon>
        <taxon>Alphaproteobacteria</taxon>
        <taxon>Acetobacterales</taxon>
        <taxon>Acetobacteraceae</taxon>
        <taxon>Acetobacter</taxon>
    </lineage>
</organism>
<dbReference type="AlphaFoldDB" id="A0A252EEF8"/>
<evidence type="ECO:0000313" key="3">
    <source>
        <dbReference type="Proteomes" id="UP000195072"/>
    </source>
</evidence>
<sequence length="191" mass="22037">MDNNRQVEIGSDPQDASSHKETDHFFGDVSVWINGEGALLHASLSLEDVIRSQRKVVSKIHLTQQLRRLTKKYGNIRLHDSRSSPSFWQLLSLLNLDDIHFLSIGLWKEKQSDITGVMANCTLHFLEGNVTVWPYWTLYKTDEEFLGSLVGPLRDNNLIERTVKQTDASRITDNSDVNRQNSDFLEYLRDY</sequence>